<keyword evidence="9" id="KW-1185">Reference proteome</keyword>
<dbReference type="UniPathway" id="UPA00047">
    <property type="reaction ID" value="UER00055"/>
</dbReference>
<evidence type="ECO:0000256" key="3">
    <source>
        <dbReference type="ARBA" id="ARBA00006341"/>
    </source>
</evidence>
<organism evidence="8 9">
    <name type="scientific">Caulochytrium protostelioides</name>
    <dbReference type="NCBI Taxonomy" id="1555241"/>
    <lineage>
        <taxon>Eukaryota</taxon>
        <taxon>Fungi</taxon>
        <taxon>Fungi incertae sedis</taxon>
        <taxon>Chytridiomycota</taxon>
        <taxon>Chytridiomycota incertae sedis</taxon>
        <taxon>Chytridiomycetes</taxon>
        <taxon>Caulochytriales</taxon>
        <taxon>Caulochytriaceae</taxon>
        <taxon>Caulochytrium</taxon>
    </lineage>
</organism>
<sequence length="245" mass="25962">PLSMEEAVNNILYNTPSPTRAPTTRHVLNGLVSNEPGVLARVAGVLAGRGFNIESLVVARTEVPDLSRMTIVLDGQTPVVQQARKQLEDLVPVWAVLDYTDTRFVERELLLVKVSAMPHEHWTSPGADGAPTPAAATAAAAAGAVSPLLRTALQRNALRELADLFHGRVVDVTLRSMIIELSAKPERVDAFLRLLAPFGVIEAARSGSMAMPRSALDARGSCEEAGAAAPAQRADGVDVTQLPPG</sequence>
<comment type="similarity">
    <text evidence="3">Belongs to the acetolactate synthase small subunit family.</text>
</comment>
<evidence type="ECO:0000313" key="8">
    <source>
        <dbReference type="EMBL" id="RKP03693.1"/>
    </source>
</evidence>
<dbReference type="GO" id="GO:0009099">
    <property type="term" value="P:L-valine biosynthetic process"/>
    <property type="evidence" value="ECO:0007669"/>
    <property type="project" value="UniProtKB-UniPathway"/>
</dbReference>
<dbReference type="PANTHER" id="PTHR31242:SF2">
    <property type="entry name" value="ACETOLACTATE SYNTHASE SMALL SUBUNIT, MITOCHONDRIAL"/>
    <property type="match status" value="1"/>
</dbReference>
<dbReference type="InterPro" id="IPR002912">
    <property type="entry name" value="ACT_dom"/>
</dbReference>
<evidence type="ECO:0000256" key="4">
    <source>
        <dbReference type="ARBA" id="ARBA00022605"/>
    </source>
</evidence>
<dbReference type="InterPro" id="IPR053050">
    <property type="entry name" value="ALS_regulatory_subunit"/>
</dbReference>
<evidence type="ECO:0000259" key="7">
    <source>
        <dbReference type="PROSITE" id="PS51671"/>
    </source>
</evidence>
<dbReference type="PANTHER" id="PTHR31242">
    <property type="entry name" value="ACETOLACTATE SYNTHASE SMALL SUBUNIT, MITOCHONDRIAL"/>
    <property type="match status" value="1"/>
</dbReference>
<dbReference type="UniPathway" id="UPA00049">
    <property type="reaction ID" value="UER00059"/>
</dbReference>
<name>A0A4P9XDX4_9FUNG</name>
<comment type="pathway">
    <text evidence="2">Amino-acid biosynthesis; L-valine biosynthesis; L-valine from pyruvate: step 1/4.</text>
</comment>
<dbReference type="NCBIfam" id="TIGR00119">
    <property type="entry name" value="acolac_sm"/>
    <property type="match status" value="1"/>
</dbReference>
<dbReference type="InterPro" id="IPR027271">
    <property type="entry name" value="Acetolactate_synth/TF_NikR_C"/>
</dbReference>
<feature type="non-terminal residue" evidence="8">
    <location>
        <position position="245"/>
    </location>
</feature>
<feature type="non-terminal residue" evidence="8">
    <location>
        <position position="1"/>
    </location>
</feature>
<keyword evidence="4" id="KW-0028">Amino-acid biosynthesis</keyword>
<dbReference type="Pfam" id="PF22629">
    <property type="entry name" value="ACT_AHAS_ss"/>
    <property type="match status" value="1"/>
</dbReference>
<evidence type="ECO:0000256" key="6">
    <source>
        <dbReference type="SAM" id="MobiDB-lite"/>
    </source>
</evidence>
<dbReference type="GO" id="GO:0042645">
    <property type="term" value="C:mitochondrial nucleoid"/>
    <property type="evidence" value="ECO:0007669"/>
    <property type="project" value="TreeGrafter"/>
</dbReference>
<dbReference type="InterPro" id="IPR039557">
    <property type="entry name" value="AHAS_ACT"/>
</dbReference>
<dbReference type="InterPro" id="IPR045865">
    <property type="entry name" value="ACT-like_dom_sf"/>
</dbReference>
<evidence type="ECO:0000256" key="2">
    <source>
        <dbReference type="ARBA" id="ARBA00005025"/>
    </source>
</evidence>
<dbReference type="Gene3D" id="3.30.70.1150">
    <property type="entry name" value="ACT-like. Chain A, domain 2"/>
    <property type="match status" value="1"/>
</dbReference>
<comment type="pathway">
    <text evidence="1">Amino-acid biosynthesis; L-isoleucine biosynthesis; L-isoleucine from 2-oxobutanoate: step 1/4.</text>
</comment>
<feature type="compositionally biased region" description="Low complexity" evidence="6">
    <location>
        <begin position="225"/>
        <end position="234"/>
    </location>
</feature>
<keyword evidence="5" id="KW-0100">Branched-chain amino acid biosynthesis</keyword>
<dbReference type="Gene3D" id="3.30.70.260">
    <property type="match status" value="1"/>
</dbReference>
<reference evidence="9" key="1">
    <citation type="journal article" date="2018" name="Nat. Microbiol.">
        <title>Leveraging single-cell genomics to expand the fungal tree of life.</title>
        <authorList>
            <person name="Ahrendt S.R."/>
            <person name="Quandt C.A."/>
            <person name="Ciobanu D."/>
            <person name="Clum A."/>
            <person name="Salamov A."/>
            <person name="Andreopoulos B."/>
            <person name="Cheng J.F."/>
            <person name="Woyke T."/>
            <person name="Pelin A."/>
            <person name="Henrissat B."/>
            <person name="Reynolds N.K."/>
            <person name="Benny G.L."/>
            <person name="Smith M.E."/>
            <person name="James T.Y."/>
            <person name="Grigoriev I.V."/>
        </authorList>
    </citation>
    <scope>NUCLEOTIDE SEQUENCE [LARGE SCALE GENOMIC DNA]</scope>
    <source>
        <strain evidence="9">ATCC 52028</strain>
    </source>
</reference>
<evidence type="ECO:0000256" key="1">
    <source>
        <dbReference type="ARBA" id="ARBA00004974"/>
    </source>
</evidence>
<evidence type="ECO:0000256" key="5">
    <source>
        <dbReference type="ARBA" id="ARBA00023304"/>
    </source>
</evidence>
<dbReference type="PROSITE" id="PS51671">
    <property type="entry name" value="ACT"/>
    <property type="match status" value="1"/>
</dbReference>
<feature type="region of interest" description="Disordered" evidence="6">
    <location>
        <begin position="224"/>
        <end position="245"/>
    </location>
</feature>
<dbReference type="FunFam" id="3.30.70.260:FF:000001">
    <property type="entry name" value="Acetolactate synthase, small subunit"/>
    <property type="match status" value="1"/>
</dbReference>
<feature type="domain" description="ACT" evidence="7">
    <location>
        <begin position="27"/>
        <end position="104"/>
    </location>
</feature>
<dbReference type="InterPro" id="IPR004789">
    <property type="entry name" value="Acetalactate_synth_ssu"/>
</dbReference>
<proteinExistence type="inferred from homology"/>
<dbReference type="CDD" id="cd04878">
    <property type="entry name" value="ACT_AHAS"/>
    <property type="match status" value="1"/>
</dbReference>
<accession>A0A4P9XDX4</accession>
<dbReference type="EMBL" id="ML014119">
    <property type="protein sequence ID" value="RKP03693.1"/>
    <property type="molecule type" value="Genomic_DNA"/>
</dbReference>
<evidence type="ECO:0000313" key="9">
    <source>
        <dbReference type="Proteomes" id="UP000274922"/>
    </source>
</evidence>
<dbReference type="SUPFAM" id="SSF55021">
    <property type="entry name" value="ACT-like"/>
    <property type="match status" value="2"/>
</dbReference>
<dbReference type="GO" id="GO:0009097">
    <property type="term" value="P:isoleucine biosynthetic process"/>
    <property type="evidence" value="ECO:0007669"/>
    <property type="project" value="UniProtKB-UniPathway"/>
</dbReference>
<dbReference type="GO" id="GO:1990610">
    <property type="term" value="F:acetolactate synthase regulator activity"/>
    <property type="evidence" value="ECO:0007669"/>
    <property type="project" value="InterPro"/>
</dbReference>
<protein>
    <recommendedName>
        <fullName evidence="7">ACT domain-containing protein</fullName>
    </recommendedName>
</protein>
<dbReference type="GO" id="GO:0005948">
    <property type="term" value="C:acetolactate synthase complex"/>
    <property type="evidence" value="ECO:0007669"/>
    <property type="project" value="TreeGrafter"/>
</dbReference>
<dbReference type="InterPro" id="IPR019455">
    <property type="entry name" value="Acetolactate_synth_ssu_C"/>
</dbReference>
<dbReference type="InterPro" id="IPR054480">
    <property type="entry name" value="AHAS_small-like_ACT"/>
</dbReference>
<dbReference type="AlphaFoldDB" id="A0A4P9XDX4"/>
<gene>
    <name evidence="8" type="ORF">CXG81DRAFT_7735</name>
</gene>
<dbReference type="Pfam" id="PF10369">
    <property type="entry name" value="ALS_ss_C"/>
    <property type="match status" value="1"/>
</dbReference>
<dbReference type="STRING" id="1555241.A0A4P9XDX4"/>
<dbReference type="Proteomes" id="UP000274922">
    <property type="component" value="Unassembled WGS sequence"/>
</dbReference>
<dbReference type="OrthoDB" id="2013116at2759"/>